<evidence type="ECO:0000313" key="2">
    <source>
        <dbReference type="Proteomes" id="UP000078541"/>
    </source>
</evidence>
<keyword evidence="2" id="KW-1185">Reference proteome</keyword>
<sequence length="98" mass="11113">MVDIRGRYHLTCLAFSQRRGDVHRDFTSVGDPRPVERDLEAEERRHQSEIGRVNLPTNNKVSPPLSSSAFSWSLCALPHRASSPYPLLPFSKLVQIVD</sequence>
<accession>A0A151JU23</accession>
<dbReference type="EMBL" id="KQ981791">
    <property type="protein sequence ID" value="KYN35768.1"/>
    <property type="molecule type" value="Genomic_DNA"/>
</dbReference>
<dbReference type="Proteomes" id="UP000078541">
    <property type="component" value="Unassembled WGS sequence"/>
</dbReference>
<reference evidence="1 2" key="1">
    <citation type="submission" date="2016-03" db="EMBL/GenBank/DDBJ databases">
        <title>Trachymyrmex septentrionalis WGS genome.</title>
        <authorList>
            <person name="Nygaard S."/>
            <person name="Hu H."/>
            <person name="Boomsma J."/>
            <person name="Zhang G."/>
        </authorList>
    </citation>
    <scope>NUCLEOTIDE SEQUENCE [LARGE SCALE GENOMIC DNA]</scope>
    <source>
        <strain evidence="1">Tsep2-gDNA-1</strain>
        <tissue evidence="1">Whole body</tissue>
    </source>
</reference>
<organism evidence="1 2">
    <name type="scientific">Trachymyrmex septentrionalis</name>
    <dbReference type="NCBI Taxonomy" id="34720"/>
    <lineage>
        <taxon>Eukaryota</taxon>
        <taxon>Metazoa</taxon>
        <taxon>Ecdysozoa</taxon>
        <taxon>Arthropoda</taxon>
        <taxon>Hexapoda</taxon>
        <taxon>Insecta</taxon>
        <taxon>Pterygota</taxon>
        <taxon>Neoptera</taxon>
        <taxon>Endopterygota</taxon>
        <taxon>Hymenoptera</taxon>
        <taxon>Apocrita</taxon>
        <taxon>Aculeata</taxon>
        <taxon>Formicoidea</taxon>
        <taxon>Formicidae</taxon>
        <taxon>Myrmicinae</taxon>
        <taxon>Trachymyrmex</taxon>
    </lineage>
</organism>
<evidence type="ECO:0000313" key="1">
    <source>
        <dbReference type="EMBL" id="KYN35768.1"/>
    </source>
</evidence>
<proteinExistence type="predicted"/>
<protein>
    <submittedName>
        <fullName evidence="1">Uncharacterized protein</fullName>
    </submittedName>
</protein>
<dbReference type="AlphaFoldDB" id="A0A151JU23"/>
<name>A0A151JU23_9HYME</name>
<gene>
    <name evidence="1" type="ORF">ALC56_09881</name>
</gene>